<evidence type="ECO:0000256" key="3">
    <source>
        <dbReference type="ARBA" id="ARBA00011245"/>
    </source>
</evidence>
<comment type="catalytic activity">
    <reaction evidence="8 13">
        <text>7-aminomethyl-7-carbaguanosine(34) in tRNA + S-adenosyl-L-methionine = epoxyqueuosine(34) in tRNA + adenine + L-methionine + 2 H(+)</text>
        <dbReference type="Rhea" id="RHEA:32155"/>
        <dbReference type="Rhea" id="RHEA-COMP:10342"/>
        <dbReference type="Rhea" id="RHEA-COMP:18582"/>
        <dbReference type="ChEBI" id="CHEBI:15378"/>
        <dbReference type="ChEBI" id="CHEBI:16708"/>
        <dbReference type="ChEBI" id="CHEBI:57844"/>
        <dbReference type="ChEBI" id="CHEBI:59789"/>
        <dbReference type="ChEBI" id="CHEBI:82833"/>
        <dbReference type="ChEBI" id="CHEBI:194443"/>
        <dbReference type="EC" id="2.4.99.17"/>
    </reaction>
</comment>
<keyword evidence="5 13" id="KW-0808">Transferase</keyword>
<evidence type="ECO:0000256" key="6">
    <source>
        <dbReference type="ARBA" id="ARBA00022691"/>
    </source>
</evidence>
<evidence type="ECO:0000256" key="2">
    <source>
        <dbReference type="ARBA" id="ARBA00004691"/>
    </source>
</evidence>
<evidence type="ECO:0000256" key="11">
    <source>
        <dbReference type="ARBA" id="ARBA00069325"/>
    </source>
</evidence>
<evidence type="ECO:0000256" key="10">
    <source>
        <dbReference type="ARBA" id="ARBA00066503"/>
    </source>
</evidence>
<reference evidence="15" key="1">
    <citation type="submission" date="2016-01" db="EMBL/GenBank/DDBJ databases">
        <title>Draft genome sequence of Thermodesulfovibrio aggregans strain TGE-P1.</title>
        <authorList>
            <person name="Sekiguchi Y."/>
            <person name="Ohashi A."/>
            <person name="Matsuura N."/>
            <person name="Tourlousse M.D."/>
        </authorList>
    </citation>
    <scope>NUCLEOTIDE SEQUENCE [LARGE SCALE GENOMIC DNA]</scope>
    <source>
        <strain evidence="15">TGE-P1</strain>
    </source>
</reference>
<dbReference type="STRING" id="86166.TAGGR_11274"/>
<protein>
    <recommendedName>
        <fullName evidence="11 13">S-adenosylmethionine:tRNA ribosyltransferase-isomerase</fullName>
        <ecNumber evidence="10 13">2.4.99.17</ecNumber>
    </recommendedName>
    <alternativeName>
        <fullName evidence="12 13">Queuosine biosynthesis protein QueA</fullName>
    </alternativeName>
</protein>
<dbReference type="Pfam" id="PF02547">
    <property type="entry name" value="Queuosine_synth"/>
    <property type="match status" value="1"/>
</dbReference>
<evidence type="ECO:0000313" key="15">
    <source>
        <dbReference type="Proteomes" id="UP000054976"/>
    </source>
</evidence>
<comment type="caution">
    <text evidence="14">The sequence shown here is derived from an EMBL/GenBank/DDBJ whole genome shotgun (WGS) entry which is preliminary data.</text>
</comment>
<dbReference type="AlphaFoldDB" id="A0A0U9HSH3"/>
<dbReference type="EMBL" id="BCNO01000001">
    <property type="protein sequence ID" value="GAQ95074.1"/>
    <property type="molecule type" value="Genomic_DNA"/>
</dbReference>
<evidence type="ECO:0000256" key="13">
    <source>
        <dbReference type="HAMAP-Rule" id="MF_00113"/>
    </source>
</evidence>
<evidence type="ECO:0000256" key="4">
    <source>
        <dbReference type="ARBA" id="ARBA00022490"/>
    </source>
</evidence>
<keyword evidence="7 13" id="KW-0671">Queuosine biosynthesis</keyword>
<keyword evidence="14" id="KW-0413">Isomerase</keyword>
<dbReference type="PANTHER" id="PTHR30307">
    <property type="entry name" value="S-ADENOSYLMETHIONINE:TRNA RIBOSYLTRANSFERASE-ISOMERASE"/>
    <property type="match status" value="1"/>
</dbReference>
<dbReference type="GO" id="GO:0005737">
    <property type="term" value="C:cytoplasm"/>
    <property type="evidence" value="ECO:0007669"/>
    <property type="project" value="UniProtKB-SubCell"/>
</dbReference>
<evidence type="ECO:0000256" key="5">
    <source>
        <dbReference type="ARBA" id="ARBA00022679"/>
    </source>
</evidence>
<comment type="pathway">
    <text evidence="2 13">tRNA modification; tRNA-queuosine biosynthesis.</text>
</comment>
<dbReference type="InterPro" id="IPR036100">
    <property type="entry name" value="QueA_sf"/>
</dbReference>
<dbReference type="FunFam" id="3.40.1780.10:FF:000001">
    <property type="entry name" value="S-adenosylmethionine:tRNA ribosyltransferase-isomerase"/>
    <property type="match status" value="1"/>
</dbReference>
<dbReference type="RefSeq" id="WP_059176472.1">
    <property type="nucleotide sequence ID" value="NZ_BCNO01000001.1"/>
</dbReference>
<proteinExistence type="inferred from homology"/>
<comment type="similarity">
    <text evidence="9 13">Belongs to the QueA family.</text>
</comment>
<gene>
    <name evidence="13" type="primary">queA</name>
    <name evidence="14" type="ORF">TAGGR_11274</name>
</gene>
<dbReference type="OrthoDB" id="9805933at2"/>
<evidence type="ECO:0000256" key="7">
    <source>
        <dbReference type="ARBA" id="ARBA00022785"/>
    </source>
</evidence>
<dbReference type="InterPro" id="IPR042118">
    <property type="entry name" value="QueA_dom1"/>
</dbReference>
<keyword evidence="15" id="KW-1185">Reference proteome</keyword>
<dbReference type="GO" id="GO:0008616">
    <property type="term" value="P:tRNA queuosine(34) biosynthetic process"/>
    <property type="evidence" value="ECO:0007669"/>
    <property type="project" value="UniProtKB-UniRule"/>
</dbReference>
<dbReference type="Proteomes" id="UP000054976">
    <property type="component" value="Unassembled WGS sequence"/>
</dbReference>
<comment type="subcellular location">
    <subcellularLocation>
        <location evidence="1 13">Cytoplasm</location>
    </subcellularLocation>
</comment>
<dbReference type="PANTHER" id="PTHR30307:SF0">
    <property type="entry name" value="S-ADENOSYLMETHIONINE:TRNA RIBOSYLTRANSFERASE-ISOMERASE"/>
    <property type="match status" value="1"/>
</dbReference>
<evidence type="ECO:0000256" key="1">
    <source>
        <dbReference type="ARBA" id="ARBA00004496"/>
    </source>
</evidence>
<keyword evidence="4 13" id="KW-0963">Cytoplasm</keyword>
<dbReference type="InterPro" id="IPR003699">
    <property type="entry name" value="QueA"/>
</dbReference>
<dbReference type="HAMAP" id="MF_00113">
    <property type="entry name" value="QueA"/>
    <property type="match status" value="1"/>
</dbReference>
<comment type="function">
    <text evidence="13">Transfers and isomerizes the ribose moiety from AdoMet to the 7-aminomethyl group of 7-deazaguanine (preQ1-tRNA) to give epoxyqueuosine (oQ-tRNA).</text>
</comment>
<dbReference type="EC" id="2.4.99.17" evidence="10 13"/>
<dbReference type="InterPro" id="IPR042119">
    <property type="entry name" value="QueA_dom2"/>
</dbReference>
<dbReference type="GO" id="GO:0051075">
    <property type="term" value="F:S-adenosylmethionine:tRNA ribosyltransferase-isomerase activity"/>
    <property type="evidence" value="ECO:0007669"/>
    <property type="project" value="UniProtKB-EC"/>
</dbReference>
<comment type="subunit">
    <text evidence="3 13">Monomer.</text>
</comment>
<name>A0A0U9HSH3_9BACT</name>
<evidence type="ECO:0000256" key="12">
    <source>
        <dbReference type="ARBA" id="ARBA00076160"/>
    </source>
</evidence>
<dbReference type="UniPathway" id="UPA00392"/>
<dbReference type="Gene3D" id="3.40.1780.10">
    <property type="entry name" value="QueA-like"/>
    <property type="match status" value="1"/>
</dbReference>
<dbReference type="Gene3D" id="2.40.10.240">
    <property type="entry name" value="QueA-like"/>
    <property type="match status" value="1"/>
</dbReference>
<dbReference type="NCBIfam" id="TIGR00113">
    <property type="entry name" value="queA"/>
    <property type="match status" value="1"/>
</dbReference>
<dbReference type="NCBIfam" id="NF001140">
    <property type="entry name" value="PRK00147.1"/>
    <property type="match status" value="1"/>
</dbReference>
<keyword evidence="6 13" id="KW-0949">S-adenosyl-L-methionine</keyword>
<organism evidence="14 15">
    <name type="scientific">Thermodesulfovibrio aggregans</name>
    <dbReference type="NCBI Taxonomy" id="86166"/>
    <lineage>
        <taxon>Bacteria</taxon>
        <taxon>Pseudomonadati</taxon>
        <taxon>Nitrospirota</taxon>
        <taxon>Thermodesulfovibrionia</taxon>
        <taxon>Thermodesulfovibrionales</taxon>
        <taxon>Thermodesulfovibrionaceae</taxon>
        <taxon>Thermodesulfovibrio</taxon>
    </lineage>
</organism>
<evidence type="ECO:0000256" key="8">
    <source>
        <dbReference type="ARBA" id="ARBA00052751"/>
    </source>
</evidence>
<evidence type="ECO:0000256" key="9">
    <source>
        <dbReference type="ARBA" id="ARBA00061210"/>
    </source>
</evidence>
<dbReference type="SUPFAM" id="SSF111337">
    <property type="entry name" value="QueA-like"/>
    <property type="match status" value="1"/>
</dbReference>
<sequence length="344" mass="39504">MKITELDYPLPADLIAQEPILERDKARLLVLHKKTGQIEHKIFYEITNYFQEGDMLIINNTKVIPARLVGRKPTGGKIEILLIKQKKALSNEVEWEIMTKGKYEGDVFIDDIKAEIRINCDGKKIIFSMSPQDVKKLLDEKGFMPLPPYIKRQPSQSDRQYYQTVYAKANGSIAAPTAGLHFTDELLKNIANRGVKLREITLHVGVGTFKPIKVKNLEEHKMDSEYFEIEKSLIEEIYLVKKEGKKIFSVGTTTTRALEGYASEEYEDMGTDDFKIRGLTDIFIYPGYEFKIVDALITNFHLPKSTPLALVYAFCDSEKVKKAYMEAVEKRYRFFSYGDAMLIL</sequence>
<accession>A0A0U9HSH3</accession>
<evidence type="ECO:0000313" key="14">
    <source>
        <dbReference type="EMBL" id="GAQ95074.1"/>
    </source>
</evidence>